<dbReference type="AlphaFoldDB" id="A0A3M7RYW6"/>
<reference evidence="1 2" key="1">
    <citation type="journal article" date="2018" name="Sci. Rep.">
        <title>Genomic signatures of local adaptation to the degree of environmental predictability in rotifers.</title>
        <authorList>
            <person name="Franch-Gras L."/>
            <person name="Hahn C."/>
            <person name="Garcia-Roger E.M."/>
            <person name="Carmona M.J."/>
            <person name="Serra M."/>
            <person name="Gomez A."/>
        </authorList>
    </citation>
    <scope>NUCLEOTIDE SEQUENCE [LARGE SCALE GENOMIC DNA]</scope>
    <source>
        <strain evidence="1">HYR1</strain>
    </source>
</reference>
<evidence type="ECO:0000313" key="1">
    <source>
        <dbReference type="EMBL" id="RNA28548.1"/>
    </source>
</evidence>
<comment type="caution">
    <text evidence="1">The sequence shown here is derived from an EMBL/GenBank/DDBJ whole genome shotgun (WGS) entry which is preliminary data.</text>
</comment>
<gene>
    <name evidence="1" type="ORF">BpHYR1_014118</name>
</gene>
<organism evidence="1 2">
    <name type="scientific">Brachionus plicatilis</name>
    <name type="common">Marine rotifer</name>
    <name type="synonym">Brachionus muelleri</name>
    <dbReference type="NCBI Taxonomy" id="10195"/>
    <lineage>
        <taxon>Eukaryota</taxon>
        <taxon>Metazoa</taxon>
        <taxon>Spiralia</taxon>
        <taxon>Gnathifera</taxon>
        <taxon>Rotifera</taxon>
        <taxon>Eurotatoria</taxon>
        <taxon>Monogononta</taxon>
        <taxon>Pseudotrocha</taxon>
        <taxon>Ploima</taxon>
        <taxon>Brachionidae</taxon>
        <taxon>Brachionus</taxon>
    </lineage>
</organism>
<sequence length="91" mass="11278">MEESVVPTNCKVSCGRLKKKFFRYRGQRFIFIKHCFFKLRLKNKKFLSFNFFPKIFDRRQIIWQLENGKFYAALSRLDEKNYRLILRFIII</sequence>
<name>A0A3M7RYW6_BRAPC</name>
<keyword evidence="2" id="KW-1185">Reference proteome</keyword>
<accession>A0A3M7RYW6</accession>
<protein>
    <submittedName>
        <fullName evidence="1">Uncharacterized protein</fullName>
    </submittedName>
</protein>
<dbReference type="EMBL" id="REGN01002368">
    <property type="protein sequence ID" value="RNA28548.1"/>
    <property type="molecule type" value="Genomic_DNA"/>
</dbReference>
<dbReference type="Proteomes" id="UP000276133">
    <property type="component" value="Unassembled WGS sequence"/>
</dbReference>
<proteinExistence type="predicted"/>
<evidence type="ECO:0000313" key="2">
    <source>
        <dbReference type="Proteomes" id="UP000276133"/>
    </source>
</evidence>